<protein>
    <submittedName>
        <fullName evidence="15">Uncharacterized protein</fullName>
    </submittedName>
</protein>
<dbReference type="InterPro" id="IPR020903">
    <property type="entry name" value="ENaC_CS"/>
</dbReference>
<evidence type="ECO:0000256" key="2">
    <source>
        <dbReference type="ARBA" id="ARBA00022448"/>
    </source>
</evidence>
<dbReference type="FunFam" id="1.10.287.770:FF:000001">
    <property type="entry name" value="Acid-sensing ion channel subunit 1"/>
    <property type="match status" value="1"/>
</dbReference>
<evidence type="ECO:0000256" key="4">
    <source>
        <dbReference type="ARBA" id="ARBA00022692"/>
    </source>
</evidence>
<evidence type="ECO:0000256" key="10">
    <source>
        <dbReference type="ARBA" id="ARBA00023201"/>
    </source>
</evidence>
<dbReference type="HOGENOM" id="CLU_020415_3_1_1"/>
<evidence type="ECO:0000256" key="13">
    <source>
        <dbReference type="SAM" id="MobiDB-lite"/>
    </source>
</evidence>
<dbReference type="GeneID" id="20246805"/>
<dbReference type="InterPro" id="IPR001873">
    <property type="entry name" value="ENaC"/>
</dbReference>
<evidence type="ECO:0000256" key="8">
    <source>
        <dbReference type="ARBA" id="ARBA00023136"/>
    </source>
</evidence>
<dbReference type="PANTHER" id="PTHR11690:SF248">
    <property type="entry name" value="PICKPOCKET 17, ISOFORM A"/>
    <property type="match status" value="1"/>
</dbReference>
<dbReference type="AlphaFoldDB" id="V4BLQ0"/>
<dbReference type="CTD" id="20246805"/>
<accession>V4BLQ0</accession>
<proteinExistence type="inferred from homology"/>
<dbReference type="PROSITE" id="PS01206">
    <property type="entry name" value="ASC"/>
    <property type="match status" value="1"/>
</dbReference>
<keyword evidence="6" id="KW-0915">Sodium</keyword>
<dbReference type="PANTHER" id="PTHR11690">
    <property type="entry name" value="AMILORIDE-SENSITIVE SODIUM CHANNEL-RELATED"/>
    <property type="match status" value="1"/>
</dbReference>
<name>V4BLQ0_LOTGI</name>
<feature type="compositionally biased region" description="Basic and acidic residues" evidence="13">
    <location>
        <begin position="9"/>
        <end position="20"/>
    </location>
</feature>
<dbReference type="EMBL" id="KB202567">
    <property type="protein sequence ID" value="ESO89679.1"/>
    <property type="molecule type" value="Genomic_DNA"/>
</dbReference>
<dbReference type="OrthoDB" id="6021021at2759"/>
<dbReference type="GO" id="GO:0005886">
    <property type="term" value="C:plasma membrane"/>
    <property type="evidence" value="ECO:0007669"/>
    <property type="project" value="TreeGrafter"/>
</dbReference>
<comment type="subcellular location">
    <subcellularLocation>
        <location evidence="1">Membrane</location>
        <topology evidence="1">Multi-pass membrane protein</topology>
    </subcellularLocation>
</comment>
<organism evidence="15 16">
    <name type="scientific">Lottia gigantea</name>
    <name type="common">Giant owl limpet</name>
    <dbReference type="NCBI Taxonomy" id="225164"/>
    <lineage>
        <taxon>Eukaryota</taxon>
        <taxon>Metazoa</taxon>
        <taxon>Spiralia</taxon>
        <taxon>Lophotrochozoa</taxon>
        <taxon>Mollusca</taxon>
        <taxon>Gastropoda</taxon>
        <taxon>Patellogastropoda</taxon>
        <taxon>Lottioidea</taxon>
        <taxon>Lottiidae</taxon>
        <taxon>Lottia</taxon>
    </lineage>
</organism>
<dbReference type="RefSeq" id="XP_009059730.1">
    <property type="nucleotide sequence ID" value="XM_009061482.1"/>
</dbReference>
<evidence type="ECO:0000256" key="11">
    <source>
        <dbReference type="ARBA" id="ARBA00023303"/>
    </source>
</evidence>
<keyword evidence="16" id="KW-1185">Reference proteome</keyword>
<keyword evidence="7 12" id="KW-0406">Ion transport</keyword>
<dbReference type="OMA" id="CHETCKA"/>
<keyword evidence="9" id="KW-0325">Glycoprotein</keyword>
<evidence type="ECO:0000256" key="5">
    <source>
        <dbReference type="ARBA" id="ARBA00022989"/>
    </source>
</evidence>
<keyword evidence="10 12" id="KW-0739">Sodium transport</keyword>
<dbReference type="Gene3D" id="1.10.287.770">
    <property type="entry name" value="YojJ-like"/>
    <property type="match status" value="1"/>
</dbReference>
<keyword evidence="2 12" id="KW-0813">Transport</keyword>
<evidence type="ECO:0000313" key="15">
    <source>
        <dbReference type="EMBL" id="ESO89679.1"/>
    </source>
</evidence>
<comment type="similarity">
    <text evidence="12">Belongs to the amiloride-sensitive sodium channel (TC 1.A.6) family.</text>
</comment>
<dbReference type="Proteomes" id="UP000030746">
    <property type="component" value="Unassembled WGS sequence"/>
</dbReference>
<evidence type="ECO:0000256" key="12">
    <source>
        <dbReference type="RuleBase" id="RU000679"/>
    </source>
</evidence>
<feature type="transmembrane region" description="Helical" evidence="14">
    <location>
        <begin position="378"/>
        <end position="406"/>
    </location>
</feature>
<sequence length="430" mass="48915">MSNSFDSENSDKSKDGEKSKNSLKKIVLKFADSTSMQGVPNVNAAKHWFPKTIWTLLLLASLGAMTLHLKFLFDTYYSWPKHSTVSLGFSTLEFPAITVCNVNPIRKSQLYLASPALRNIVDIADPGNIVRKLEEYKFPDENGMVPIPGMQLIVYLEDKEYIRGLTSGSGAQVVIHDRNTCPFPQNDGIAIASGTESNIGLRLVNVIRLGEPHGSCEEGNQFQEEYGYKYTRQSCHVFCLQNLISSRCGCYDEDEEELNIIANIQQKYSPCRNISELKCMVGVQADYENGKENCFCDNPCVETRFQYSLSSRQWPSDDYTKVLLTALCYFTKSVTSWSRQNFIKLNIYYEDLNYENITEEEDYETAQFISDVGGTVGLWIGLSILSIFELVELVVRILHFITFFMWCRTRSSTDKKSPDLPRHHRPEPNG</sequence>
<keyword evidence="11 12" id="KW-0407">Ion channel</keyword>
<feature type="region of interest" description="Disordered" evidence="13">
    <location>
        <begin position="1"/>
        <end position="20"/>
    </location>
</feature>
<evidence type="ECO:0000256" key="7">
    <source>
        <dbReference type="ARBA" id="ARBA00023065"/>
    </source>
</evidence>
<evidence type="ECO:0000256" key="9">
    <source>
        <dbReference type="ARBA" id="ARBA00023180"/>
    </source>
</evidence>
<evidence type="ECO:0000313" key="16">
    <source>
        <dbReference type="Proteomes" id="UP000030746"/>
    </source>
</evidence>
<evidence type="ECO:0000256" key="6">
    <source>
        <dbReference type="ARBA" id="ARBA00023053"/>
    </source>
</evidence>
<dbReference type="Gene3D" id="2.60.470.10">
    <property type="entry name" value="Acid-sensing ion channels like domains"/>
    <property type="match status" value="1"/>
</dbReference>
<dbReference type="Pfam" id="PF00858">
    <property type="entry name" value="ASC"/>
    <property type="match status" value="2"/>
</dbReference>
<dbReference type="GO" id="GO:0015280">
    <property type="term" value="F:ligand-gated sodium channel activity"/>
    <property type="evidence" value="ECO:0007669"/>
    <property type="project" value="TreeGrafter"/>
</dbReference>
<reference evidence="15 16" key="1">
    <citation type="journal article" date="2013" name="Nature">
        <title>Insights into bilaterian evolution from three spiralian genomes.</title>
        <authorList>
            <person name="Simakov O."/>
            <person name="Marletaz F."/>
            <person name="Cho S.J."/>
            <person name="Edsinger-Gonzales E."/>
            <person name="Havlak P."/>
            <person name="Hellsten U."/>
            <person name="Kuo D.H."/>
            <person name="Larsson T."/>
            <person name="Lv J."/>
            <person name="Arendt D."/>
            <person name="Savage R."/>
            <person name="Osoegawa K."/>
            <person name="de Jong P."/>
            <person name="Grimwood J."/>
            <person name="Chapman J.A."/>
            <person name="Shapiro H."/>
            <person name="Aerts A."/>
            <person name="Otillar R.P."/>
            <person name="Terry A.Y."/>
            <person name="Boore J.L."/>
            <person name="Grigoriev I.V."/>
            <person name="Lindberg D.R."/>
            <person name="Seaver E.C."/>
            <person name="Weisblat D.A."/>
            <person name="Putnam N.H."/>
            <person name="Rokhsar D.S."/>
        </authorList>
    </citation>
    <scope>NUCLEOTIDE SEQUENCE [LARGE SCALE GENOMIC DNA]</scope>
</reference>
<keyword evidence="5 14" id="KW-1133">Transmembrane helix</keyword>
<evidence type="ECO:0000256" key="3">
    <source>
        <dbReference type="ARBA" id="ARBA00022461"/>
    </source>
</evidence>
<keyword evidence="4 12" id="KW-0812">Transmembrane</keyword>
<dbReference type="KEGG" id="lgi:LOTGIDRAFT_218777"/>
<gene>
    <name evidence="15" type="ORF">LOTGIDRAFT_218777</name>
</gene>
<keyword evidence="3 12" id="KW-0894">Sodium channel</keyword>
<evidence type="ECO:0000256" key="1">
    <source>
        <dbReference type="ARBA" id="ARBA00004141"/>
    </source>
</evidence>
<evidence type="ECO:0000256" key="14">
    <source>
        <dbReference type="SAM" id="Phobius"/>
    </source>
</evidence>
<keyword evidence="8 14" id="KW-0472">Membrane</keyword>